<evidence type="ECO:0000313" key="2">
    <source>
        <dbReference type="Proteomes" id="UP000516260"/>
    </source>
</evidence>
<organism evidence="1 2">
    <name type="scientific">Takifugu bimaculatus</name>
    <dbReference type="NCBI Taxonomy" id="433685"/>
    <lineage>
        <taxon>Eukaryota</taxon>
        <taxon>Metazoa</taxon>
        <taxon>Chordata</taxon>
        <taxon>Craniata</taxon>
        <taxon>Vertebrata</taxon>
        <taxon>Euteleostomi</taxon>
        <taxon>Actinopterygii</taxon>
        <taxon>Neopterygii</taxon>
        <taxon>Teleostei</taxon>
        <taxon>Neoteleostei</taxon>
        <taxon>Acanthomorphata</taxon>
        <taxon>Eupercaria</taxon>
        <taxon>Tetraodontiformes</taxon>
        <taxon>Tetradontoidea</taxon>
        <taxon>Tetraodontidae</taxon>
        <taxon>Takifugu</taxon>
    </lineage>
</organism>
<gene>
    <name evidence="1" type="ORF">fugu_003695</name>
</gene>
<dbReference type="AlphaFoldDB" id="A0A4Z2BAK6"/>
<reference evidence="1 2" key="1">
    <citation type="submission" date="2019-04" db="EMBL/GenBank/DDBJ databases">
        <title>The sequence and de novo assembly of Takifugu bimaculatus genome using PacBio and Hi-C technologies.</title>
        <authorList>
            <person name="Xu P."/>
            <person name="Liu B."/>
            <person name="Zhou Z."/>
        </authorList>
    </citation>
    <scope>NUCLEOTIDE SEQUENCE [LARGE SCALE GENOMIC DNA]</scope>
    <source>
        <strain evidence="1">TB-2018</strain>
        <tissue evidence="1">Muscle</tissue>
    </source>
</reference>
<dbReference type="Proteomes" id="UP000516260">
    <property type="component" value="Chromosome 4"/>
</dbReference>
<sequence length="155" mass="16803">MSFSGSERDEKLVPNMSDKSLRTFYCREQGCANGIDAVFCGDVNLLKVDQTIGHCSGPPELNQICQQDSRVYATTTENNCDFEGVNPYLPTSECTDLDPCNWSDVTALPPPLYNNNGTDIGAGGNYTLGVTNGLKVTLKLSLSPLHPQVELDPIV</sequence>
<keyword evidence="2" id="KW-1185">Reference proteome</keyword>
<evidence type="ECO:0000313" key="1">
    <source>
        <dbReference type="EMBL" id="TNM89461.1"/>
    </source>
</evidence>
<protein>
    <submittedName>
        <fullName evidence="1">Uncharacterized protein</fullName>
    </submittedName>
</protein>
<accession>A0A4Z2BAK6</accession>
<comment type="caution">
    <text evidence="1">The sequence shown here is derived from an EMBL/GenBank/DDBJ whole genome shotgun (WGS) entry which is preliminary data.</text>
</comment>
<proteinExistence type="predicted"/>
<dbReference type="EMBL" id="SWLE01000017">
    <property type="protein sequence ID" value="TNM89461.1"/>
    <property type="molecule type" value="Genomic_DNA"/>
</dbReference>
<name>A0A4Z2BAK6_9TELE</name>